<evidence type="ECO:0000256" key="11">
    <source>
        <dbReference type="ARBA" id="ARBA00023242"/>
    </source>
</evidence>
<keyword evidence="7" id="KW-0805">Transcription regulation</keyword>
<dbReference type="SMART" id="SM00355">
    <property type="entry name" value="ZnF_C2H2"/>
    <property type="match status" value="2"/>
</dbReference>
<evidence type="ECO:0000256" key="5">
    <source>
        <dbReference type="ARBA" id="ARBA00022771"/>
    </source>
</evidence>
<organism evidence="15 16">
    <name type="scientific">Coregonus suidteri</name>
    <dbReference type="NCBI Taxonomy" id="861788"/>
    <lineage>
        <taxon>Eukaryota</taxon>
        <taxon>Metazoa</taxon>
        <taxon>Chordata</taxon>
        <taxon>Craniata</taxon>
        <taxon>Vertebrata</taxon>
        <taxon>Euteleostomi</taxon>
        <taxon>Actinopterygii</taxon>
        <taxon>Neopterygii</taxon>
        <taxon>Teleostei</taxon>
        <taxon>Protacanthopterygii</taxon>
        <taxon>Salmoniformes</taxon>
        <taxon>Salmonidae</taxon>
        <taxon>Coregoninae</taxon>
        <taxon>Coregonus</taxon>
    </lineage>
</organism>
<keyword evidence="3" id="KW-0479">Metal-binding</keyword>
<dbReference type="GO" id="GO:0000981">
    <property type="term" value="F:DNA-binding transcription factor activity, RNA polymerase II-specific"/>
    <property type="evidence" value="ECO:0007669"/>
    <property type="project" value="TreeGrafter"/>
</dbReference>
<evidence type="ECO:0000256" key="13">
    <source>
        <dbReference type="PROSITE-ProRule" id="PRU00042"/>
    </source>
</evidence>
<evidence type="ECO:0000313" key="16">
    <source>
        <dbReference type="Proteomes" id="UP001356427"/>
    </source>
</evidence>
<dbReference type="GO" id="GO:0000785">
    <property type="term" value="C:chromatin"/>
    <property type="evidence" value="ECO:0007669"/>
    <property type="project" value="TreeGrafter"/>
</dbReference>
<dbReference type="FunFam" id="3.30.160.60:FF:000060">
    <property type="entry name" value="zinc finger protein 436"/>
    <property type="match status" value="1"/>
</dbReference>
<name>A0AAN8LVT0_9TELE</name>
<dbReference type="Pfam" id="PF00096">
    <property type="entry name" value="zf-C2H2"/>
    <property type="match status" value="1"/>
</dbReference>
<evidence type="ECO:0000256" key="9">
    <source>
        <dbReference type="ARBA" id="ARBA00023159"/>
    </source>
</evidence>
<evidence type="ECO:0000256" key="3">
    <source>
        <dbReference type="ARBA" id="ARBA00022723"/>
    </source>
</evidence>
<dbReference type="GO" id="GO:0042254">
    <property type="term" value="P:ribosome biogenesis"/>
    <property type="evidence" value="ECO:0007669"/>
    <property type="project" value="UniProtKB-KW"/>
</dbReference>
<feature type="domain" description="C2H2-type" evidence="14">
    <location>
        <begin position="12"/>
        <end position="39"/>
    </location>
</feature>
<evidence type="ECO:0000256" key="12">
    <source>
        <dbReference type="ARBA" id="ARBA00040434"/>
    </source>
</evidence>
<dbReference type="GO" id="GO:0031519">
    <property type="term" value="C:PcG protein complex"/>
    <property type="evidence" value="ECO:0007669"/>
    <property type="project" value="TreeGrafter"/>
</dbReference>
<dbReference type="PANTHER" id="PTHR14003">
    <property type="entry name" value="TRANSCRIPTIONAL REPRESSOR PROTEIN YY"/>
    <property type="match status" value="1"/>
</dbReference>
<evidence type="ECO:0000259" key="14">
    <source>
        <dbReference type="PROSITE" id="PS50157"/>
    </source>
</evidence>
<evidence type="ECO:0000256" key="6">
    <source>
        <dbReference type="ARBA" id="ARBA00022833"/>
    </source>
</evidence>
<dbReference type="Proteomes" id="UP001356427">
    <property type="component" value="Unassembled WGS sequence"/>
</dbReference>
<dbReference type="InterPro" id="IPR013087">
    <property type="entry name" value="Znf_C2H2_type"/>
</dbReference>
<comment type="caution">
    <text evidence="15">The sequence shown here is derived from an EMBL/GenBank/DDBJ whole genome shotgun (WGS) entry which is preliminary data.</text>
</comment>
<evidence type="ECO:0000256" key="8">
    <source>
        <dbReference type="ARBA" id="ARBA00023125"/>
    </source>
</evidence>
<keyword evidence="9" id="KW-0010">Activator</keyword>
<keyword evidence="4" id="KW-0677">Repeat</keyword>
<dbReference type="AlphaFoldDB" id="A0AAN8LVT0"/>
<dbReference type="PROSITE" id="PS50157">
    <property type="entry name" value="ZINC_FINGER_C2H2_2"/>
    <property type="match status" value="2"/>
</dbReference>
<dbReference type="SUPFAM" id="SSF57667">
    <property type="entry name" value="beta-beta-alpha zinc fingers"/>
    <property type="match status" value="1"/>
</dbReference>
<feature type="domain" description="C2H2-type" evidence="14">
    <location>
        <begin position="40"/>
        <end position="68"/>
    </location>
</feature>
<dbReference type="FunFam" id="3.30.160.60:FF:001102">
    <property type="entry name" value="Transcription factor IIIA"/>
    <property type="match status" value="1"/>
</dbReference>
<dbReference type="GO" id="GO:0008270">
    <property type="term" value="F:zinc ion binding"/>
    <property type="evidence" value="ECO:0007669"/>
    <property type="project" value="UniProtKB-KW"/>
</dbReference>
<reference evidence="15 16" key="1">
    <citation type="submission" date="2021-04" db="EMBL/GenBank/DDBJ databases">
        <authorList>
            <person name="De Guttry C."/>
            <person name="Zahm M."/>
            <person name="Klopp C."/>
            <person name="Cabau C."/>
            <person name="Louis A."/>
            <person name="Berthelot C."/>
            <person name="Parey E."/>
            <person name="Roest Crollius H."/>
            <person name="Montfort J."/>
            <person name="Robinson-Rechavi M."/>
            <person name="Bucao C."/>
            <person name="Bouchez O."/>
            <person name="Gislard M."/>
            <person name="Lluch J."/>
            <person name="Milhes M."/>
            <person name="Lampietro C."/>
            <person name="Lopez Roques C."/>
            <person name="Donnadieu C."/>
            <person name="Braasch I."/>
            <person name="Desvignes T."/>
            <person name="Postlethwait J."/>
            <person name="Bobe J."/>
            <person name="Wedekind C."/>
            <person name="Guiguen Y."/>
        </authorList>
    </citation>
    <scope>NUCLEOTIDE SEQUENCE [LARGE SCALE GENOMIC DNA]</scope>
    <source>
        <strain evidence="15">Cs_M1</strain>
        <tissue evidence="15">Blood</tissue>
    </source>
</reference>
<keyword evidence="16" id="KW-1185">Reference proteome</keyword>
<keyword evidence="11" id="KW-0539">Nucleus</keyword>
<keyword evidence="6" id="KW-0862">Zinc</keyword>
<keyword evidence="10" id="KW-0804">Transcription</keyword>
<dbReference type="EMBL" id="JAGTTL010000008">
    <property type="protein sequence ID" value="KAK6319500.1"/>
    <property type="molecule type" value="Genomic_DNA"/>
</dbReference>
<sequence>MRIHTGEKPYLWTVPGCGKRFTEYSSLYKHHVVHTHCKPYTCNHCGKTYRQTSTLAVHKCTTHGDFEATWDEEAINDHSQASFLEGAEQKEDGSDSQDIIGSQVGLLAEDLQALGMAITMLMLDGTTISLPTHQTDMTAMGHHHITMVTGEGKELQQVAIVMSEGIMTGGSQGSGPHYQQVALLATANGTQIAVQLEEQQTLEEAISMVTAAIQQGGLVQDKDTSEGGC</sequence>
<evidence type="ECO:0000256" key="1">
    <source>
        <dbReference type="ARBA" id="ARBA00004123"/>
    </source>
</evidence>
<dbReference type="PANTHER" id="PTHR14003:SF24">
    <property type="entry name" value="ZINC FINGER PROTEIN 410"/>
    <property type="match status" value="1"/>
</dbReference>
<protein>
    <recommendedName>
        <fullName evidence="12">Transcription factor IIIA</fullName>
    </recommendedName>
</protein>
<dbReference type="GO" id="GO:0000978">
    <property type="term" value="F:RNA polymerase II cis-regulatory region sequence-specific DNA binding"/>
    <property type="evidence" value="ECO:0007669"/>
    <property type="project" value="TreeGrafter"/>
</dbReference>
<keyword evidence="8" id="KW-0238">DNA-binding</keyword>
<dbReference type="Gene3D" id="3.30.160.60">
    <property type="entry name" value="Classic Zinc Finger"/>
    <property type="match status" value="2"/>
</dbReference>
<evidence type="ECO:0000256" key="7">
    <source>
        <dbReference type="ARBA" id="ARBA00023015"/>
    </source>
</evidence>
<comment type="subcellular location">
    <subcellularLocation>
        <location evidence="1">Nucleus</location>
    </subcellularLocation>
</comment>
<gene>
    <name evidence="15" type="ORF">J4Q44_G00107110</name>
</gene>
<keyword evidence="5 13" id="KW-0863">Zinc-finger</keyword>
<evidence type="ECO:0000256" key="10">
    <source>
        <dbReference type="ARBA" id="ARBA00023163"/>
    </source>
</evidence>
<dbReference type="GO" id="GO:0005667">
    <property type="term" value="C:transcription regulator complex"/>
    <property type="evidence" value="ECO:0007669"/>
    <property type="project" value="TreeGrafter"/>
</dbReference>
<evidence type="ECO:0000256" key="4">
    <source>
        <dbReference type="ARBA" id="ARBA00022737"/>
    </source>
</evidence>
<dbReference type="InterPro" id="IPR036236">
    <property type="entry name" value="Znf_C2H2_sf"/>
</dbReference>
<accession>A0AAN8LVT0</accession>
<evidence type="ECO:0000313" key="15">
    <source>
        <dbReference type="EMBL" id="KAK6319500.1"/>
    </source>
</evidence>
<keyword evidence="2" id="KW-0690">Ribosome biogenesis</keyword>
<proteinExistence type="predicted"/>
<evidence type="ECO:0000256" key="2">
    <source>
        <dbReference type="ARBA" id="ARBA00022517"/>
    </source>
</evidence>
<dbReference type="PROSITE" id="PS00028">
    <property type="entry name" value="ZINC_FINGER_C2H2_1"/>
    <property type="match status" value="1"/>
</dbReference>